<dbReference type="Gene3D" id="3.50.30.50">
    <property type="entry name" value="Putative cyclase"/>
    <property type="match status" value="1"/>
</dbReference>
<dbReference type="CDD" id="cd04301">
    <property type="entry name" value="NAT_SF"/>
    <property type="match status" value="1"/>
</dbReference>
<dbReference type="GO" id="GO:0019441">
    <property type="term" value="P:L-tryptophan catabolic process to kynurenine"/>
    <property type="evidence" value="ECO:0007669"/>
    <property type="project" value="InterPro"/>
</dbReference>
<sequence length="507" mass="54933">MSEHSDDQGGSAAQHGDGDRSGTGGQWRIRFDAEVVFGNGGGLETRGFLLDVPDAEIGDGELAESFVRHLGLLMVDKVHIRSREAVREPHKGSRGVTDTAGGPREPVRGKGARRIVDLSHTIRHGMTTYPGLPGPEIGEHLTRDASREVYAPGTEFAIGRISMVSNTGTYLDSPFHRFGAGHDLAALPIDRFTDLDGVVVRVQDTGSRAVDRKALLPYDVSGRAVLIHTGWDRHWGTDRYGHGHPYLTAEAVALLVERGAALVGIDSLNIDDTDDGTRPAHTGLLAAGIPVVEHLRGLDRLPPRGFRFHAAPPAVEGMGTFPVRAYALLDDDGDTDDVHEPGADPAQAAPMTDLDIRRLDATASDEDLEAWRYVHNTVIPPHQLSLDDVRQRAARNDLALAYADGVLVGNSTVRPPGPDTATAVVIARVLAEHRGRGFGERLYERAVRRARELDARVIETCVLASNEDGLRFALGHGFVETERYLLDGDTIPYIDLRLEETVPGDTP</sequence>
<dbReference type="Pfam" id="PF00583">
    <property type="entry name" value="Acetyltransf_1"/>
    <property type="match status" value="1"/>
</dbReference>
<dbReference type="PANTHER" id="PTHR31118">
    <property type="entry name" value="CYCLASE-LIKE PROTEIN 2"/>
    <property type="match status" value="1"/>
</dbReference>
<dbReference type="GeneID" id="96272063"/>
<dbReference type="Pfam" id="PF04199">
    <property type="entry name" value="Cyclase"/>
    <property type="match status" value="1"/>
</dbReference>
<dbReference type="InterPro" id="IPR000182">
    <property type="entry name" value="GNAT_dom"/>
</dbReference>
<dbReference type="InterPro" id="IPR016181">
    <property type="entry name" value="Acyl_CoA_acyltransferase"/>
</dbReference>
<evidence type="ECO:0000259" key="2">
    <source>
        <dbReference type="PROSITE" id="PS51186"/>
    </source>
</evidence>
<dbReference type="GO" id="GO:0016747">
    <property type="term" value="F:acyltransferase activity, transferring groups other than amino-acyl groups"/>
    <property type="evidence" value="ECO:0007669"/>
    <property type="project" value="InterPro"/>
</dbReference>
<feature type="domain" description="N-acetyltransferase" evidence="2">
    <location>
        <begin position="354"/>
        <end position="503"/>
    </location>
</feature>
<dbReference type="Gene3D" id="3.40.630.30">
    <property type="match status" value="1"/>
</dbReference>
<dbReference type="RefSeq" id="WP_005478923.1">
    <property type="nucleotide sequence ID" value="NZ_KB405067.1"/>
</dbReference>
<dbReference type="SUPFAM" id="SSF55729">
    <property type="entry name" value="Acyl-CoA N-acyltransferases (Nat)"/>
    <property type="match status" value="1"/>
</dbReference>
<dbReference type="PANTHER" id="PTHR31118:SF12">
    <property type="entry name" value="CYCLASE-LIKE PROTEIN 2"/>
    <property type="match status" value="1"/>
</dbReference>
<organism evidence="3 4">
    <name type="scientific">Streptomyces bottropensis ATCC 25435</name>
    <dbReference type="NCBI Taxonomy" id="1054862"/>
    <lineage>
        <taxon>Bacteria</taxon>
        <taxon>Bacillati</taxon>
        <taxon>Actinomycetota</taxon>
        <taxon>Actinomycetes</taxon>
        <taxon>Kitasatosporales</taxon>
        <taxon>Streptomycetaceae</taxon>
        <taxon>Streptomyces</taxon>
    </lineage>
</organism>
<name>M3FUG3_9ACTN</name>
<protein>
    <submittedName>
        <fullName evidence="3">Cyclase</fullName>
    </submittedName>
</protein>
<feature type="region of interest" description="Disordered" evidence="1">
    <location>
        <begin position="84"/>
        <end position="111"/>
    </location>
</feature>
<dbReference type="GO" id="GO:0004061">
    <property type="term" value="F:arylformamidase activity"/>
    <property type="evidence" value="ECO:0007669"/>
    <property type="project" value="InterPro"/>
</dbReference>
<gene>
    <name evidence="3" type="ORF">SBD_3177</name>
</gene>
<dbReference type="PROSITE" id="PS51186">
    <property type="entry name" value="GNAT"/>
    <property type="match status" value="1"/>
</dbReference>
<dbReference type="AlphaFoldDB" id="M3FUG3"/>
<dbReference type="InterPro" id="IPR007325">
    <property type="entry name" value="KFase/CYL"/>
</dbReference>
<proteinExistence type="predicted"/>
<evidence type="ECO:0000313" key="3">
    <source>
        <dbReference type="EMBL" id="EMF55864.1"/>
    </source>
</evidence>
<feature type="region of interest" description="Disordered" evidence="1">
    <location>
        <begin position="1"/>
        <end position="25"/>
    </location>
</feature>
<dbReference type="Proteomes" id="UP000030760">
    <property type="component" value="Unassembled WGS sequence"/>
</dbReference>
<dbReference type="SUPFAM" id="SSF102198">
    <property type="entry name" value="Putative cyclase"/>
    <property type="match status" value="1"/>
</dbReference>
<accession>M3FUG3</accession>
<evidence type="ECO:0000313" key="4">
    <source>
        <dbReference type="Proteomes" id="UP000030760"/>
    </source>
</evidence>
<evidence type="ECO:0000256" key="1">
    <source>
        <dbReference type="SAM" id="MobiDB-lite"/>
    </source>
</evidence>
<dbReference type="EMBL" id="KB405067">
    <property type="protein sequence ID" value="EMF55864.1"/>
    <property type="molecule type" value="Genomic_DNA"/>
</dbReference>
<reference evidence="4" key="1">
    <citation type="journal article" date="2013" name="Genome Announc.">
        <title>Draft Genome Sequence of Streptomyces bottropensis ATCC 25435, a Bottromycin-Producing Actinomycete.</title>
        <authorList>
            <person name="Zhang H."/>
            <person name="Zhou W."/>
            <person name="Zhuang Y."/>
            <person name="Liang X."/>
            <person name="Liu T."/>
        </authorList>
    </citation>
    <scope>NUCLEOTIDE SEQUENCE [LARGE SCALE GENOMIC DNA]</scope>
    <source>
        <strain evidence="4">ATCC 25435</strain>
    </source>
</reference>
<dbReference type="InterPro" id="IPR037175">
    <property type="entry name" value="KFase_sf"/>
</dbReference>